<dbReference type="OrthoDB" id="1046782at2759"/>
<dbReference type="SUPFAM" id="SSF51126">
    <property type="entry name" value="Pectin lyase-like"/>
    <property type="match status" value="1"/>
</dbReference>
<dbReference type="EMBL" id="CAJPIZ010009914">
    <property type="protein sequence ID" value="CAG2112172.1"/>
    <property type="molecule type" value="Genomic_DNA"/>
</dbReference>
<name>A0A7R9KYG8_9ACAR</name>
<protein>
    <recommendedName>
        <fullName evidence="1">Rhamnogalacturonase A/B/Epimerase-like pectate lyase domain-containing protein</fullName>
    </recommendedName>
</protein>
<dbReference type="Pfam" id="PF12708">
    <property type="entry name" value="Pect-lyase_RHGA_epim"/>
    <property type="match status" value="1"/>
</dbReference>
<feature type="non-terminal residue" evidence="2">
    <location>
        <position position="1"/>
    </location>
</feature>
<dbReference type="AlphaFoldDB" id="A0A7R9KYG8"/>
<keyword evidence="3" id="KW-1185">Reference proteome</keyword>
<accession>A0A7R9KYG8</accession>
<evidence type="ECO:0000313" key="2">
    <source>
        <dbReference type="EMBL" id="CAD7631742.1"/>
    </source>
</evidence>
<feature type="domain" description="Rhamnogalacturonase A/B/Epimerase-like pectate lyase" evidence="1">
    <location>
        <begin position="32"/>
        <end position="120"/>
    </location>
</feature>
<evidence type="ECO:0000259" key="1">
    <source>
        <dbReference type="Pfam" id="PF12708"/>
    </source>
</evidence>
<dbReference type="InterPro" id="IPR024535">
    <property type="entry name" value="RHGA/B-epi-like_pectate_lyase"/>
</dbReference>
<dbReference type="InterPro" id="IPR011050">
    <property type="entry name" value="Pectin_lyase_fold/virulence"/>
</dbReference>
<dbReference type="InterPro" id="IPR012334">
    <property type="entry name" value="Pectin_lyas_fold"/>
</dbReference>
<organism evidence="2">
    <name type="scientific">Medioppia subpectinata</name>
    <dbReference type="NCBI Taxonomy" id="1979941"/>
    <lineage>
        <taxon>Eukaryota</taxon>
        <taxon>Metazoa</taxon>
        <taxon>Ecdysozoa</taxon>
        <taxon>Arthropoda</taxon>
        <taxon>Chelicerata</taxon>
        <taxon>Arachnida</taxon>
        <taxon>Acari</taxon>
        <taxon>Acariformes</taxon>
        <taxon>Sarcoptiformes</taxon>
        <taxon>Oribatida</taxon>
        <taxon>Brachypylina</taxon>
        <taxon>Oppioidea</taxon>
        <taxon>Oppiidae</taxon>
        <taxon>Medioppia</taxon>
    </lineage>
</organism>
<proteinExistence type="predicted"/>
<gene>
    <name evidence="2" type="ORF">OSB1V03_LOCUS12151</name>
</gene>
<dbReference type="Gene3D" id="2.160.20.10">
    <property type="entry name" value="Single-stranded right-handed beta-helix, Pectin lyase-like"/>
    <property type="match status" value="1"/>
</dbReference>
<dbReference type="EMBL" id="OC864489">
    <property type="protein sequence ID" value="CAD7631742.1"/>
    <property type="molecule type" value="Genomic_DNA"/>
</dbReference>
<evidence type="ECO:0000313" key="3">
    <source>
        <dbReference type="Proteomes" id="UP000759131"/>
    </source>
</evidence>
<dbReference type="Proteomes" id="UP000759131">
    <property type="component" value="Unassembled WGS sequence"/>
</dbReference>
<reference evidence="2" key="1">
    <citation type="submission" date="2020-11" db="EMBL/GenBank/DDBJ databases">
        <authorList>
            <person name="Tran Van P."/>
        </authorList>
    </citation>
    <scope>NUCLEOTIDE SEQUENCE</scope>
</reference>
<sequence>MAIILITTHWLSALKHQELAPFNPNPAKYKVYRNVRDYGAKGDGVTDDSAAINLAISEGDRCGKGCGSATISPAILIAHSLLQYYYTQFIGDPINLPELIMAPNFNGNNVHALIVSDNYYRFGHRLATSKVQPYIIVKQFVLY</sequence>